<feature type="coiled-coil region" evidence="2">
    <location>
        <begin position="82"/>
        <end position="109"/>
    </location>
</feature>
<evidence type="ECO:0000256" key="2">
    <source>
        <dbReference type="SAM" id="Coils"/>
    </source>
</evidence>
<dbReference type="PANTHER" id="PTHR34293:SF1">
    <property type="entry name" value="HTH-TYPE TRANSCRIPTIONAL REGULATOR TRMBL2"/>
    <property type="match status" value="1"/>
</dbReference>
<dbReference type="InterPro" id="IPR021586">
    <property type="entry name" value="Tscrpt_reg_TrmB_C"/>
</dbReference>
<accession>Q97C90</accession>
<dbReference type="InterPro" id="IPR051797">
    <property type="entry name" value="TrmB-like"/>
</dbReference>
<sequence>MSDEEEDAFSYLSKLGLTPYEIKIYKTLLIYGPKSATETAKLSRVPQPRVYDIFESLESKGAVEVSPGKKKIYRAVPVDNFIDRKLIEIKDYKQRIQSYIEKQKKFKETAPYLWMIKNNFQIREKMKDVITNSKYEIITSLNYENLRYLKRYFIDAVKKGLTVVLVVFPDAESDFLKTLPDDIVIKKRPGSASQVIISDRNDGIINVESKEDSEGYALYFNESELIHILNYYFYHTIWGPSEIYHDFPEKPDLKFTTAWLSCEAINSFLKRSYSITGSLEGIGFNGPVKINGTITGTDLVPGFKQTFFIKDGDRIYSVGGKTARMEDIKLTNLVINIWTPGERGKLGQNVEV</sequence>
<dbReference type="Pfam" id="PF01978">
    <property type="entry name" value="TrmB"/>
    <property type="match status" value="1"/>
</dbReference>
<dbReference type="RefSeq" id="WP_010916469.1">
    <property type="nucleotide sequence ID" value="NC_002689.2"/>
</dbReference>
<name>Q97C90_THEVO</name>
<dbReference type="Proteomes" id="UP000001017">
    <property type="component" value="Chromosome"/>
</dbReference>
<dbReference type="Gene3D" id="1.10.10.10">
    <property type="entry name" value="Winged helix-like DNA-binding domain superfamily/Winged helix DNA-binding domain"/>
    <property type="match status" value="1"/>
</dbReference>
<evidence type="ECO:0000313" key="6">
    <source>
        <dbReference type="Proteomes" id="UP000001017"/>
    </source>
</evidence>
<dbReference type="HOGENOM" id="CLU_062979_2_0_2"/>
<evidence type="ECO:0000313" key="5">
    <source>
        <dbReference type="EMBL" id="BAB59355.1"/>
    </source>
</evidence>
<dbReference type="GeneID" id="1440729"/>
<evidence type="ECO:0008006" key="7">
    <source>
        <dbReference type="Google" id="ProtNLM"/>
    </source>
</evidence>
<dbReference type="SUPFAM" id="SSF159071">
    <property type="entry name" value="TrmB C-terminal domain-like"/>
    <property type="match status" value="1"/>
</dbReference>
<dbReference type="InterPro" id="IPR002831">
    <property type="entry name" value="Tscrpt_reg_TrmB_N"/>
</dbReference>
<dbReference type="OrthoDB" id="30795at2157"/>
<dbReference type="CDD" id="cd09124">
    <property type="entry name" value="PLDc_like_TrmB_middle"/>
    <property type="match status" value="1"/>
</dbReference>
<dbReference type="PhylomeDB" id="Q97C90"/>
<feature type="domain" description="Transcription regulator TrmB N-terminal" evidence="3">
    <location>
        <begin position="12"/>
        <end position="78"/>
    </location>
</feature>
<dbReference type="SUPFAM" id="SSF46785">
    <property type="entry name" value="Winged helix' DNA-binding domain"/>
    <property type="match status" value="1"/>
</dbReference>
<proteinExistence type="inferred from homology"/>
<protein>
    <recommendedName>
        <fullName evidence="7">Transcriptional regulator</fullName>
    </recommendedName>
</protein>
<organism evidence="5 6">
    <name type="scientific">Thermoplasma volcanium (strain ATCC 51530 / DSM 4299 / JCM 9571 / NBRC 15438 / GSS1)</name>
    <dbReference type="NCBI Taxonomy" id="273116"/>
    <lineage>
        <taxon>Archaea</taxon>
        <taxon>Methanobacteriati</taxon>
        <taxon>Thermoplasmatota</taxon>
        <taxon>Thermoplasmata</taxon>
        <taxon>Thermoplasmatales</taxon>
        <taxon>Thermoplasmataceae</taxon>
        <taxon>Thermoplasma</taxon>
    </lineage>
</organism>
<dbReference type="STRING" id="273116.gene:9380983"/>
<reference evidence="5 6" key="2">
    <citation type="journal article" date="2000" name="Proc. Natl. Acad. Sci. U.S.A.">
        <title>Archaeal adaptation to higher temperatures revealed by genomic sequence of Thermoplasma volcanium.</title>
        <authorList>
            <person name="Kawashima T."/>
            <person name="Amano N."/>
            <person name="Koike H."/>
            <person name="Makino S."/>
            <person name="Higuchi S."/>
            <person name="Kawashima-Ohya Y."/>
            <person name="Watanabe K."/>
            <person name="Yamazaki M."/>
            <person name="Kanehori K."/>
            <person name="Kawamoto T."/>
            <person name="Nunoshiba T."/>
            <person name="Yamamoto Y."/>
            <person name="Aramaki H."/>
            <person name="Makino K."/>
            <person name="Suzuki M."/>
        </authorList>
    </citation>
    <scope>NUCLEOTIDE SEQUENCE [LARGE SCALE GENOMIC DNA]</scope>
    <source>
        <strain evidence="6">ATCC 51530 / DSM 4299 / JCM 9571 / NBRC 15438 / GSS1</strain>
    </source>
</reference>
<evidence type="ECO:0000259" key="4">
    <source>
        <dbReference type="Pfam" id="PF11495"/>
    </source>
</evidence>
<dbReference type="PaxDb" id="273116-14324427"/>
<evidence type="ECO:0000259" key="3">
    <source>
        <dbReference type="Pfam" id="PF01978"/>
    </source>
</evidence>
<dbReference type="InterPro" id="IPR036390">
    <property type="entry name" value="WH_DNA-bd_sf"/>
</dbReference>
<dbReference type="Pfam" id="PF11495">
    <property type="entry name" value="Regulator_TrmB"/>
    <property type="match status" value="1"/>
</dbReference>
<keyword evidence="6" id="KW-1185">Reference proteome</keyword>
<dbReference type="KEGG" id="tvo:TVG0220714"/>
<evidence type="ECO:0000256" key="1">
    <source>
        <dbReference type="ARBA" id="ARBA00007287"/>
    </source>
</evidence>
<comment type="similarity">
    <text evidence="1">Belongs to the transcriptional regulator TrmB family.</text>
</comment>
<dbReference type="eggNOG" id="arCOG02038">
    <property type="taxonomic scope" value="Archaea"/>
</dbReference>
<dbReference type="InterPro" id="IPR036388">
    <property type="entry name" value="WH-like_DNA-bd_sf"/>
</dbReference>
<gene>
    <name evidence="5" type="ORF">TVG0220714</name>
</gene>
<keyword evidence="2" id="KW-0175">Coiled coil</keyword>
<dbReference type="EMBL" id="BA000011">
    <property type="protein sequence ID" value="BAB59355.1"/>
    <property type="molecule type" value="Genomic_DNA"/>
</dbReference>
<feature type="domain" description="Transcription regulator TrmB C-terminal" evidence="4">
    <location>
        <begin position="112"/>
        <end position="336"/>
    </location>
</feature>
<dbReference type="AlphaFoldDB" id="Q97C90"/>
<reference evidence="5 6" key="1">
    <citation type="journal article" date="1999" name="Proc. Jpn. Acad.">
        <title>Determination of the complete genomic DNA sequence of Thermoplasma volvanium GSS1.</title>
        <authorList>
            <person name="Kawashima T."/>
            <person name="Yamamoto Y."/>
            <person name="Aramaki H."/>
            <person name="Nunoshiba T."/>
            <person name="Kawamoto T."/>
            <person name="Watanabe K."/>
            <person name="Yamazaki M."/>
            <person name="Kanehori K."/>
            <person name="Amano N."/>
            <person name="Ohya Y."/>
            <person name="Makino K."/>
            <person name="Suzuki M."/>
        </authorList>
    </citation>
    <scope>NUCLEOTIDE SEQUENCE [LARGE SCALE GENOMIC DNA]</scope>
    <source>
        <strain evidence="6">ATCC 51530 / DSM 4299 / JCM 9571 / NBRC 15438 / GSS1</strain>
    </source>
</reference>
<dbReference type="PANTHER" id="PTHR34293">
    <property type="entry name" value="HTH-TYPE TRANSCRIPTIONAL REGULATOR TRMBL2"/>
    <property type="match status" value="1"/>
</dbReference>